<keyword evidence="2 4" id="KW-0863">Zinc-finger</keyword>
<dbReference type="InterPro" id="IPR011011">
    <property type="entry name" value="Znf_FYVE_PHD"/>
</dbReference>
<dbReference type="InterPro" id="IPR019787">
    <property type="entry name" value="Znf_PHD-finger"/>
</dbReference>
<evidence type="ECO:0000313" key="7">
    <source>
        <dbReference type="EMBL" id="KZP22457.1"/>
    </source>
</evidence>
<name>A0A166L0X5_9AGAM</name>
<dbReference type="Gene3D" id="3.30.40.10">
    <property type="entry name" value="Zinc/RING finger domain, C3HC4 (zinc finger)"/>
    <property type="match status" value="1"/>
</dbReference>
<feature type="compositionally biased region" description="Basic and acidic residues" evidence="5">
    <location>
        <begin position="54"/>
        <end position="63"/>
    </location>
</feature>
<evidence type="ECO:0000256" key="1">
    <source>
        <dbReference type="ARBA" id="ARBA00022723"/>
    </source>
</evidence>
<dbReference type="Proteomes" id="UP000076532">
    <property type="component" value="Unassembled WGS sequence"/>
</dbReference>
<evidence type="ECO:0000256" key="5">
    <source>
        <dbReference type="SAM" id="MobiDB-lite"/>
    </source>
</evidence>
<evidence type="ECO:0000256" key="3">
    <source>
        <dbReference type="ARBA" id="ARBA00022833"/>
    </source>
</evidence>
<feature type="region of interest" description="Disordered" evidence="5">
    <location>
        <begin position="1619"/>
        <end position="1664"/>
    </location>
</feature>
<feature type="compositionally biased region" description="Basic and acidic residues" evidence="5">
    <location>
        <begin position="1621"/>
        <end position="1632"/>
    </location>
</feature>
<dbReference type="OrthoDB" id="3046222at2759"/>
<dbReference type="InterPro" id="IPR013083">
    <property type="entry name" value="Znf_RING/FYVE/PHD"/>
</dbReference>
<dbReference type="STRING" id="436010.A0A166L0X5"/>
<evidence type="ECO:0000313" key="8">
    <source>
        <dbReference type="Proteomes" id="UP000076532"/>
    </source>
</evidence>
<dbReference type="CDD" id="cd15489">
    <property type="entry name" value="PHD_SF"/>
    <property type="match status" value="1"/>
</dbReference>
<keyword evidence="8" id="KW-1185">Reference proteome</keyword>
<sequence>MLDWLRKLLGPPSSDRGWYNRGRHRGKTPPKDDENEQGTSKKTEWKRKKKHAERPHSPSPERRFKSKKSRTQSKPAVARKRELSISSTSYEDTSDSDDRRPTPKSMKRIQRQKREESTVSRDESASERKDEESVMWPEGYVRREIETAQASNNSFATKFAWHSNGYSKHTESSNLKGVAEKRSCLGVFTCTHCHTPARPKTRKPQEQFSEGCKCGGAYTWTRCNANAYYFPIKRDGVEYLVWEHKGSHMGHERPPGGRLTGQEWEEVGKQVARNHEASALQLRTGDLGPGSVPLGKIAPSLSNARAARYAMETSRSAQGIASKSQNGVAGMLHSFTTLRKELSTPFMMDSGIDGPVYIVMYTPFMEIIVKESVHDWIESSDEGESVGRHGFVTDGDHKFFRSGNLLVTAAWSPSLLSWVPIVYSWVDTLDGQHHRPHFRALFRMIMKHAGGKFDKKLFLNVMDYSAAQLNGRAEEYADALVSRIPGFTSLSPEAQKVEHAQCVLEAQNTAKGCKTHFNGSVLRIQRNERLVPSEKRELFQHFINTLTSEDTLEQQFGDVVRELWSNFPGIEGWLSWWLRPGNAQMIFPVKRRMDRTLADETPNTTNGVESQHSLLHRAHWQGVDQDLITGIKKLHLFIEKTHTEYLAIKDGHIRPEPPRGRSYRQSRINWSENDGRPPDTNETLHAFDSLRKANSESTSQILGPSQSSALVQKTVKFQSALRSKSITAGVSQMSTISSRSSPSPPTAQELISYIWSPPNSCFFDAALAVWFACYEAWDSDTRAALLCMVPHESVLATVFWHFNRRLVWLQGDSKNLLAGRSELDFGQLLTRHRIFDKLPGIDLGVGEYGSVAAWLQKMLDAISQDDITEDIHSHFAIRHVLQGRCPGVGSQNGGDDPYAGVHVSFIRTAPQEICYQIRGDSIATTRQICGAEATLADYLEHLVPKRPQCSKTGSINLHDTTVTCSHPKCRLNCEVESIQTTWPQILQIQPETVGASIQSFEHRVPLPLPLKLSLYDGQIVYELKGRIHFHRTQEHYTCDRIIGDELYQSDGMRFNGNFIKVGPAGLALAQHPVSSYTVSLLIYHRTSPSGTCTTSRSVEELQSDARVAEIAQTPPVSVGGSDHDPTTSQSSLELQVIGSQTGDSMGVAELAEHPILGDPATSDNSPPASGMQLDVDLQILDCQGCGITTGSESVGIQCVKCKRWSHLKCMQHPKLKRVTDNADNWVCPVCNETDVWSDVNIGQFALFRTKPRSKYYPARIDSRHGHQASLSWHKWNVYNVGEEPTALQFMTHVINCTLALDDAAFNAAMPREVGTIYWPLALWANAADNGYQDDAIQTALYSAYSSIYDIINGTREHPITDLYVVHLAERFRSLEAREAADVRFNYSDISDRDKLMQFPVPILAGHASLVEAFIVDLNVTYGKQSSRGFNDADGPRIQTIATALFQLVVLRTYLNLSPANDLDIFKLVKDGRISRVWTVHEQALAACAGEDNTSPTARFISRDVSPELWSIKVVKNEALGLEHDGPLASINDSFALLWSTNPGLTGGDRTPRHYTPPDLREIQNVPVPRPKPHRMTAESAAKHIVEMEPPHLNIENSVPTSDAPEEHILPGEVLVPLLKRPSRDDLDGETERKSKKRAPRPPAEPLPLRRSSRKANKEVLGDEG</sequence>
<dbReference type="GO" id="GO:0008270">
    <property type="term" value="F:zinc ion binding"/>
    <property type="evidence" value="ECO:0007669"/>
    <property type="project" value="UniProtKB-KW"/>
</dbReference>
<proteinExistence type="predicted"/>
<dbReference type="PROSITE" id="PS50016">
    <property type="entry name" value="ZF_PHD_2"/>
    <property type="match status" value="1"/>
</dbReference>
<feature type="compositionally biased region" description="Basic residues" evidence="5">
    <location>
        <begin position="44"/>
        <end position="53"/>
    </location>
</feature>
<evidence type="ECO:0000259" key="6">
    <source>
        <dbReference type="PROSITE" id="PS50016"/>
    </source>
</evidence>
<evidence type="ECO:0000256" key="4">
    <source>
        <dbReference type="PROSITE-ProRule" id="PRU00146"/>
    </source>
</evidence>
<dbReference type="EMBL" id="KV417539">
    <property type="protein sequence ID" value="KZP22457.1"/>
    <property type="molecule type" value="Genomic_DNA"/>
</dbReference>
<dbReference type="SUPFAM" id="SSF57903">
    <property type="entry name" value="FYVE/PHD zinc finger"/>
    <property type="match status" value="1"/>
</dbReference>
<protein>
    <recommendedName>
        <fullName evidence="6">PHD-type domain-containing protein</fullName>
    </recommendedName>
</protein>
<accession>A0A166L0X5</accession>
<feature type="compositionally biased region" description="Basic and acidic residues" evidence="5">
    <location>
        <begin position="112"/>
        <end position="132"/>
    </location>
</feature>
<evidence type="ECO:0000256" key="2">
    <source>
        <dbReference type="ARBA" id="ARBA00022771"/>
    </source>
</evidence>
<keyword evidence="1" id="KW-0479">Metal-binding</keyword>
<organism evidence="7 8">
    <name type="scientific">Athelia psychrophila</name>
    <dbReference type="NCBI Taxonomy" id="1759441"/>
    <lineage>
        <taxon>Eukaryota</taxon>
        <taxon>Fungi</taxon>
        <taxon>Dikarya</taxon>
        <taxon>Basidiomycota</taxon>
        <taxon>Agaricomycotina</taxon>
        <taxon>Agaricomycetes</taxon>
        <taxon>Agaricomycetidae</taxon>
        <taxon>Atheliales</taxon>
        <taxon>Atheliaceae</taxon>
        <taxon>Athelia</taxon>
    </lineage>
</organism>
<feature type="region of interest" description="Disordered" evidence="5">
    <location>
        <begin position="1"/>
        <end position="134"/>
    </location>
</feature>
<gene>
    <name evidence="7" type="ORF">FIBSPDRAFT_952837</name>
</gene>
<keyword evidence="3" id="KW-0862">Zinc</keyword>
<feature type="compositionally biased region" description="Basic and acidic residues" evidence="5">
    <location>
        <begin position="1655"/>
        <end position="1664"/>
    </location>
</feature>
<reference evidence="7 8" key="1">
    <citation type="journal article" date="2016" name="Mol. Biol. Evol.">
        <title>Comparative Genomics of Early-Diverging Mushroom-Forming Fungi Provides Insights into the Origins of Lignocellulose Decay Capabilities.</title>
        <authorList>
            <person name="Nagy L.G."/>
            <person name="Riley R."/>
            <person name="Tritt A."/>
            <person name="Adam C."/>
            <person name="Daum C."/>
            <person name="Floudas D."/>
            <person name="Sun H."/>
            <person name="Yadav J.S."/>
            <person name="Pangilinan J."/>
            <person name="Larsson K.H."/>
            <person name="Matsuura K."/>
            <person name="Barry K."/>
            <person name="Labutti K."/>
            <person name="Kuo R."/>
            <person name="Ohm R.A."/>
            <person name="Bhattacharya S.S."/>
            <person name="Shirouzu T."/>
            <person name="Yoshinaga Y."/>
            <person name="Martin F.M."/>
            <person name="Grigoriev I.V."/>
            <person name="Hibbett D.S."/>
        </authorList>
    </citation>
    <scope>NUCLEOTIDE SEQUENCE [LARGE SCALE GENOMIC DNA]</scope>
    <source>
        <strain evidence="7 8">CBS 109695</strain>
    </source>
</reference>
<feature type="domain" description="PHD-type" evidence="6">
    <location>
        <begin position="1179"/>
        <end position="1233"/>
    </location>
</feature>